<proteinExistence type="inferred from homology"/>
<keyword evidence="4" id="KW-1003">Cell membrane</keyword>
<dbReference type="Pfam" id="PF01032">
    <property type="entry name" value="FecCD"/>
    <property type="match status" value="1"/>
</dbReference>
<feature type="transmembrane region" description="Helical" evidence="11">
    <location>
        <begin position="349"/>
        <end position="369"/>
    </location>
</feature>
<dbReference type="Gene3D" id="1.10.3470.10">
    <property type="entry name" value="ABC transporter involved in vitamin B12 uptake, BtuC"/>
    <property type="match status" value="1"/>
</dbReference>
<feature type="transmembrane region" description="Helical" evidence="11">
    <location>
        <begin position="320"/>
        <end position="342"/>
    </location>
</feature>
<comment type="caution">
    <text evidence="12">The sequence shown here is derived from an EMBL/GenBank/DDBJ whole genome shotgun (WGS) entry which is preliminary data.</text>
</comment>
<evidence type="ECO:0000313" key="13">
    <source>
        <dbReference type="Proteomes" id="UP001500194"/>
    </source>
</evidence>
<dbReference type="CDD" id="cd06550">
    <property type="entry name" value="TM_ABC_iron-siderophores_like"/>
    <property type="match status" value="1"/>
</dbReference>
<dbReference type="AlphaFoldDB" id="A0AAV3T0K8"/>
<evidence type="ECO:0000256" key="11">
    <source>
        <dbReference type="SAM" id="Phobius"/>
    </source>
</evidence>
<evidence type="ECO:0000256" key="3">
    <source>
        <dbReference type="ARBA" id="ARBA00022448"/>
    </source>
</evidence>
<evidence type="ECO:0000256" key="1">
    <source>
        <dbReference type="ARBA" id="ARBA00004651"/>
    </source>
</evidence>
<feature type="transmembrane region" description="Helical" evidence="11">
    <location>
        <begin position="241"/>
        <end position="265"/>
    </location>
</feature>
<comment type="similarity">
    <text evidence="2">Belongs to the binding-protein-dependent transport system permease family. FecCD subfamily.</text>
</comment>
<keyword evidence="7 11" id="KW-0472">Membrane</keyword>
<dbReference type="SUPFAM" id="SSF81345">
    <property type="entry name" value="ABC transporter involved in vitamin B12 uptake, BtuC"/>
    <property type="match status" value="1"/>
</dbReference>
<dbReference type="GO" id="GO:0005886">
    <property type="term" value="C:plasma membrane"/>
    <property type="evidence" value="ECO:0007669"/>
    <property type="project" value="UniProtKB-SubCell"/>
</dbReference>
<evidence type="ECO:0000256" key="9">
    <source>
        <dbReference type="ARBA" id="ARBA00064420"/>
    </source>
</evidence>
<feature type="transmembrane region" description="Helical" evidence="11">
    <location>
        <begin position="286"/>
        <end position="308"/>
    </location>
</feature>
<comment type="function">
    <text evidence="8">Required for corrinoid utilization. Probably part of the ABC transporter complex BtuCDF involved in cobalamin (vitamin B12) import. Probably involved in the translocation of the substrate across the membrane.</text>
</comment>
<reference evidence="12 13" key="1">
    <citation type="journal article" date="2019" name="Int. J. Syst. Evol. Microbiol.">
        <title>The Global Catalogue of Microorganisms (GCM) 10K type strain sequencing project: providing services to taxonomists for standard genome sequencing and annotation.</title>
        <authorList>
            <consortium name="The Broad Institute Genomics Platform"/>
            <consortium name="The Broad Institute Genome Sequencing Center for Infectious Disease"/>
            <person name="Wu L."/>
            <person name="Ma J."/>
        </authorList>
    </citation>
    <scope>NUCLEOTIDE SEQUENCE [LARGE SCALE GENOMIC DNA]</scope>
    <source>
        <strain evidence="12 13">JCM 16327</strain>
    </source>
</reference>
<keyword evidence="3" id="KW-0813">Transport</keyword>
<comment type="subunit">
    <text evidence="9">The complex is composed of two ATP-binding proteins (BtuD), two transmembrane proteins (BtuC) and a solute-binding protein (BtuF).</text>
</comment>
<organism evidence="12 13">
    <name type="scientific">Salarchaeum japonicum</name>
    <dbReference type="NCBI Taxonomy" id="555573"/>
    <lineage>
        <taxon>Archaea</taxon>
        <taxon>Methanobacteriati</taxon>
        <taxon>Methanobacteriota</taxon>
        <taxon>Stenosarchaea group</taxon>
        <taxon>Halobacteria</taxon>
        <taxon>Halobacteriales</taxon>
        <taxon>Halobacteriaceae</taxon>
    </lineage>
</organism>
<evidence type="ECO:0000256" key="2">
    <source>
        <dbReference type="ARBA" id="ARBA00007935"/>
    </source>
</evidence>
<evidence type="ECO:0000256" key="4">
    <source>
        <dbReference type="ARBA" id="ARBA00022475"/>
    </source>
</evidence>
<dbReference type="FunFam" id="1.10.3470.10:FF:000001">
    <property type="entry name" value="Vitamin B12 ABC transporter permease BtuC"/>
    <property type="match status" value="1"/>
</dbReference>
<comment type="subcellular location">
    <subcellularLocation>
        <location evidence="1">Cell membrane</location>
        <topology evidence="1">Multi-pass membrane protein</topology>
    </subcellularLocation>
</comment>
<feature type="transmembrane region" description="Helical" evidence="11">
    <location>
        <begin position="191"/>
        <end position="213"/>
    </location>
</feature>
<gene>
    <name evidence="12" type="ORF">GCM10009019_12550</name>
</gene>
<evidence type="ECO:0000313" key="12">
    <source>
        <dbReference type="EMBL" id="GAA0651115.1"/>
    </source>
</evidence>
<keyword evidence="5 11" id="KW-0812">Transmembrane</keyword>
<dbReference type="PANTHER" id="PTHR30472:SF25">
    <property type="entry name" value="ABC TRANSPORTER PERMEASE PROTEIN MJ0876-RELATED"/>
    <property type="match status" value="1"/>
</dbReference>
<evidence type="ECO:0000256" key="6">
    <source>
        <dbReference type="ARBA" id="ARBA00022989"/>
    </source>
</evidence>
<dbReference type="InterPro" id="IPR000522">
    <property type="entry name" value="ABC_transptr_permease_BtuC"/>
</dbReference>
<dbReference type="GO" id="GO:0022857">
    <property type="term" value="F:transmembrane transporter activity"/>
    <property type="evidence" value="ECO:0007669"/>
    <property type="project" value="InterPro"/>
</dbReference>
<sequence length="378" mass="40120">MSNETTTRESIRSLVAPRDKRLLTLMAGSVLAVLVAGFVQVWFGSYDMTIAQTFSVVTNPRIVFNPDVWAAALLGNEFPEWMTTPQIIVWNIRMPRVFIGILVGMNLAISGAVFQAVTRNELASPYILGVSGGAGLAVLLTLVFFSSAYVVLPVVGIQFSALPFAAAVGGSIAFFLVYAIAWQGGTSPVRLVLAGVIVATIFQSLQTGLFYFLDSTAAVKTAIAWTTGSLTGVDWEQFRLAALPTLFVVPAIFLAARHLNVLLLGEDTARSLGMPVELVRFGVSTLAILAAATAVSVAGLVGFVGLVVPHAVRTVVGSDYRRLVLGSLFLGPALVVVADVVARLALMPVQVPVGIVTGLIGGPYFLYLMRRNGDVSEF</sequence>
<feature type="transmembrane region" description="Helical" evidence="11">
    <location>
        <begin position="126"/>
        <end position="151"/>
    </location>
</feature>
<protein>
    <recommendedName>
        <fullName evidence="10">Cobalamin import system permease protein BtuC</fullName>
    </recommendedName>
</protein>
<keyword evidence="13" id="KW-1185">Reference proteome</keyword>
<feature type="transmembrane region" description="Helical" evidence="11">
    <location>
        <begin position="21"/>
        <end position="43"/>
    </location>
</feature>
<keyword evidence="6 11" id="KW-1133">Transmembrane helix</keyword>
<dbReference type="EMBL" id="BAAADU010000002">
    <property type="protein sequence ID" value="GAA0651115.1"/>
    <property type="molecule type" value="Genomic_DNA"/>
</dbReference>
<dbReference type="GeneID" id="68574076"/>
<name>A0AAV3T0K8_9EURY</name>
<feature type="transmembrane region" description="Helical" evidence="11">
    <location>
        <begin position="97"/>
        <end position="114"/>
    </location>
</feature>
<evidence type="ECO:0000256" key="5">
    <source>
        <dbReference type="ARBA" id="ARBA00022692"/>
    </source>
</evidence>
<evidence type="ECO:0000256" key="8">
    <source>
        <dbReference type="ARBA" id="ARBA00053891"/>
    </source>
</evidence>
<accession>A0AAV3T0K8</accession>
<dbReference type="InterPro" id="IPR037294">
    <property type="entry name" value="ABC_BtuC-like"/>
</dbReference>
<dbReference type="PANTHER" id="PTHR30472">
    <property type="entry name" value="FERRIC ENTEROBACTIN TRANSPORT SYSTEM PERMEASE PROTEIN"/>
    <property type="match status" value="1"/>
</dbReference>
<evidence type="ECO:0000256" key="10">
    <source>
        <dbReference type="ARBA" id="ARBA00071366"/>
    </source>
</evidence>
<evidence type="ECO:0000256" key="7">
    <source>
        <dbReference type="ARBA" id="ARBA00023136"/>
    </source>
</evidence>
<dbReference type="RefSeq" id="WP_343750027.1">
    <property type="nucleotide sequence ID" value="NZ_BAAADU010000002.1"/>
</dbReference>
<dbReference type="Proteomes" id="UP001500194">
    <property type="component" value="Unassembled WGS sequence"/>
</dbReference>
<feature type="transmembrane region" description="Helical" evidence="11">
    <location>
        <begin position="157"/>
        <end position="179"/>
    </location>
</feature>